<dbReference type="InterPro" id="IPR012798">
    <property type="entry name" value="Cbl_synth_CobG-like"/>
</dbReference>
<feature type="domain" description="Nitrite/Sulfite reductase ferredoxin-like" evidence="7">
    <location>
        <begin position="25"/>
        <end position="69"/>
    </location>
</feature>
<accession>A0A1G8P221</accession>
<evidence type="ECO:0000313" key="8">
    <source>
        <dbReference type="EMBL" id="SDI86527.1"/>
    </source>
</evidence>
<keyword evidence="3" id="KW-0479">Metal-binding</keyword>
<gene>
    <name evidence="8" type="ORF">SAMN05444695_11238</name>
</gene>
<evidence type="ECO:0000259" key="7">
    <source>
        <dbReference type="Pfam" id="PF03460"/>
    </source>
</evidence>
<keyword evidence="2" id="KW-0349">Heme</keyword>
<dbReference type="Gene3D" id="3.90.480.10">
    <property type="entry name" value="Sulfite Reductase Hemoprotein,Domain 2"/>
    <property type="match status" value="1"/>
</dbReference>
<dbReference type="NCBIfam" id="TIGR02435">
    <property type="entry name" value="CobG"/>
    <property type="match status" value="1"/>
</dbReference>
<dbReference type="GO" id="GO:0051539">
    <property type="term" value="F:4 iron, 4 sulfur cluster binding"/>
    <property type="evidence" value="ECO:0007669"/>
    <property type="project" value="UniProtKB-KW"/>
</dbReference>
<name>A0A1G8P221_9NOCA</name>
<dbReference type="Proteomes" id="UP000183263">
    <property type="component" value="Unassembled WGS sequence"/>
</dbReference>
<keyword evidence="1" id="KW-0004">4Fe-4S</keyword>
<dbReference type="GO" id="GO:0016491">
    <property type="term" value="F:oxidoreductase activity"/>
    <property type="evidence" value="ECO:0007669"/>
    <property type="project" value="UniProtKB-KW"/>
</dbReference>
<dbReference type="InterPro" id="IPR045854">
    <property type="entry name" value="NO2/SO3_Rdtase_4Fe4S_sf"/>
</dbReference>
<dbReference type="SUPFAM" id="SSF55124">
    <property type="entry name" value="Nitrite/Sulfite reductase N-terminal domain-like"/>
    <property type="match status" value="2"/>
</dbReference>
<dbReference type="RefSeq" id="WP_072739102.1">
    <property type="nucleotide sequence ID" value="NZ_CP048813.1"/>
</dbReference>
<proteinExistence type="predicted"/>
<evidence type="ECO:0000256" key="2">
    <source>
        <dbReference type="ARBA" id="ARBA00022617"/>
    </source>
</evidence>
<keyword evidence="6" id="KW-0411">Iron-sulfur</keyword>
<dbReference type="AlphaFoldDB" id="A0A1G8P221"/>
<organism evidence="8 9">
    <name type="scientific">Rhodococcus triatomae</name>
    <dbReference type="NCBI Taxonomy" id="300028"/>
    <lineage>
        <taxon>Bacteria</taxon>
        <taxon>Bacillati</taxon>
        <taxon>Actinomycetota</taxon>
        <taxon>Actinomycetes</taxon>
        <taxon>Mycobacteriales</taxon>
        <taxon>Nocardiaceae</taxon>
        <taxon>Rhodococcus</taxon>
    </lineage>
</organism>
<evidence type="ECO:0000256" key="5">
    <source>
        <dbReference type="ARBA" id="ARBA00023004"/>
    </source>
</evidence>
<dbReference type="GO" id="GO:0046872">
    <property type="term" value="F:metal ion binding"/>
    <property type="evidence" value="ECO:0007669"/>
    <property type="project" value="UniProtKB-KW"/>
</dbReference>
<evidence type="ECO:0000256" key="6">
    <source>
        <dbReference type="ARBA" id="ARBA00023014"/>
    </source>
</evidence>
<dbReference type="InterPro" id="IPR051329">
    <property type="entry name" value="NIR_SIR_4Fe-4S"/>
</dbReference>
<dbReference type="SUPFAM" id="SSF56014">
    <property type="entry name" value="Nitrite and sulphite reductase 4Fe-4S domain-like"/>
    <property type="match status" value="1"/>
</dbReference>
<evidence type="ECO:0000256" key="1">
    <source>
        <dbReference type="ARBA" id="ARBA00022485"/>
    </source>
</evidence>
<dbReference type="OrthoDB" id="105450at2"/>
<dbReference type="PANTHER" id="PTHR32439">
    <property type="entry name" value="FERREDOXIN--NITRITE REDUCTASE, CHLOROPLASTIC"/>
    <property type="match status" value="1"/>
</dbReference>
<keyword evidence="4" id="KW-0560">Oxidoreductase</keyword>
<evidence type="ECO:0000256" key="3">
    <source>
        <dbReference type="ARBA" id="ARBA00022723"/>
    </source>
</evidence>
<evidence type="ECO:0000313" key="9">
    <source>
        <dbReference type="Proteomes" id="UP000183263"/>
    </source>
</evidence>
<keyword evidence="5" id="KW-0408">Iron</keyword>
<protein>
    <submittedName>
        <fullName evidence="8">Precorrin-3B synthase</fullName>
    </submittedName>
</protein>
<dbReference type="EMBL" id="FNDN01000012">
    <property type="protein sequence ID" value="SDI86527.1"/>
    <property type="molecule type" value="Genomic_DNA"/>
</dbReference>
<dbReference type="InterPro" id="IPR036136">
    <property type="entry name" value="Nit/Sulf_reduc_fer-like_dom_sf"/>
</dbReference>
<reference evidence="8 9" key="1">
    <citation type="submission" date="2016-10" db="EMBL/GenBank/DDBJ databases">
        <authorList>
            <person name="de Groot N.N."/>
        </authorList>
    </citation>
    <scope>NUCLEOTIDE SEQUENCE [LARGE SCALE GENOMIC DNA]</scope>
    <source>
        <strain evidence="8 9">DSM 44892</strain>
    </source>
</reference>
<evidence type="ECO:0000256" key="4">
    <source>
        <dbReference type="ARBA" id="ARBA00023002"/>
    </source>
</evidence>
<keyword evidence="9" id="KW-1185">Reference proteome</keyword>
<dbReference type="Gene3D" id="3.30.413.10">
    <property type="entry name" value="Sulfite Reductase Hemoprotein, domain 1"/>
    <property type="match status" value="1"/>
</dbReference>
<dbReference type="PANTHER" id="PTHR32439:SF9">
    <property type="entry name" value="BLR3264 PROTEIN"/>
    <property type="match status" value="1"/>
</dbReference>
<dbReference type="InterPro" id="IPR005117">
    <property type="entry name" value="NiRdtase/SiRdtase_haem-b_fer"/>
</dbReference>
<sequence>MPDHRSTPDACPGALHVHEAADGALSRIRLPGGHLAPSRLQALAEAAEHLGNGEIELTSRGNVQLRSVRDPQELAQRLATAGLLPSATHERVRNVLGSPLSGRLGGRHDIRDLVHDLDRRLIADPALAELPGRVLFTVDDGRGDVSPFGGDFGIHAIGDDRFALVLAGSDTGVRLDAADTVIALLDSARAFLDLRERHWRLAELDDGARRTLEHLGVEPEIPPAGRVTGDADARPPVGWFAQHDGRVALGATVALGVLPARTARFLAAVERPVIVTPWRSILLVDLDEWVGEQVVRVLAPMGLIFDADSPWAQVSACAGSPGCAKSLADVRSDVRAAVEEDMLPVEGRQHWSGCERRCGSPGHGERTDVVATGHGYRVDTPSR</sequence>
<dbReference type="Pfam" id="PF03460">
    <property type="entry name" value="NIR_SIR_ferr"/>
    <property type="match status" value="1"/>
</dbReference>